<accession>A0ABZ0UQE9</accession>
<dbReference type="RefSeq" id="WP_323722438.1">
    <property type="nucleotide sequence ID" value="NZ_CP110343.1"/>
</dbReference>
<evidence type="ECO:0000313" key="2">
    <source>
        <dbReference type="EMBL" id="WPX97787.1"/>
    </source>
</evidence>
<feature type="transmembrane region" description="Helical" evidence="1">
    <location>
        <begin position="20"/>
        <end position="39"/>
    </location>
</feature>
<sequence length="264" mass="28481">MANSLDVENVNCMQTVNAFFANIGRLPSFILCVIGMMFTRKISVVMFRSCVLEFGFFSLPIISLTAAFTGAVLALQSYTGLSAVNPEMLLSSMIVVSITRELGPVLSSLMFTGRVGAKIAAEVSSMKNSEQIDAMYTLGVDPIRYLAIPRIMSGVICMPFLVMIADVIGIIGGGVVSIMILDFNYETYVSSSINAFKLVDFSSGLIKALFFGLISTSVSFYQGFNSDYSASGIGKATTEAVVWSSVLIMFANYILTNIMFNATV</sequence>
<feature type="transmembrane region" description="Helical" evidence="1">
    <location>
        <begin position="241"/>
        <end position="260"/>
    </location>
</feature>
<proteinExistence type="predicted"/>
<keyword evidence="1" id="KW-0812">Transmembrane</keyword>
<feature type="transmembrane region" description="Helical" evidence="1">
    <location>
        <begin position="51"/>
        <end position="76"/>
    </location>
</feature>
<dbReference type="InterPro" id="IPR030802">
    <property type="entry name" value="Permease_MalE"/>
</dbReference>
<evidence type="ECO:0000256" key="1">
    <source>
        <dbReference type="SAM" id="Phobius"/>
    </source>
</evidence>
<name>A0ABZ0UQE9_9RICK</name>
<dbReference type="PANTHER" id="PTHR30188">
    <property type="entry name" value="ABC TRANSPORTER PERMEASE PROTEIN-RELATED"/>
    <property type="match status" value="1"/>
</dbReference>
<reference evidence="2" key="1">
    <citation type="submission" date="2022-10" db="EMBL/GenBank/DDBJ databases">
        <title>Host association and intracellularity evolved multiple times independently in the Rickettsiales.</title>
        <authorList>
            <person name="Castelli M."/>
            <person name="Nardi T."/>
            <person name="Gammuto L."/>
            <person name="Bellinzona G."/>
            <person name="Sabaneyeva E."/>
            <person name="Potekhin A."/>
            <person name="Serra V."/>
            <person name="Petroni G."/>
            <person name="Sassera D."/>
        </authorList>
    </citation>
    <scope>NUCLEOTIDE SEQUENCE [LARGE SCALE GENOMIC DNA]</scope>
    <source>
        <strain evidence="2">US_Bl 11III1</strain>
    </source>
</reference>
<evidence type="ECO:0000313" key="3">
    <source>
        <dbReference type="Proteomes" id="UP001325140"/>
    </source>
</evidence>
<keyword evidence="1" id="KW-1133">Transmembrane helix</keyword>
<dbReference type="Proteomes" id="UP001325140">
    <property type="component" value="Chromosome"/>
</dbReference>
<keyword evidence="3" id="KW-1185">Reference proteome</keyword>
<gene>
    <name evidence="2" type="ORF">Fokcrypt_00305</name>
</gene>
<dbReference type="PANTHER" id="PTHR30188:SF4">
    <property type="entry name" value="PROTEIN TRIGALACTOSYLDIACYLGLYCEROL 1, CHLOROPLASTIC"/>
    <property type="match status" value="1"/>
</dbReference>
<feature type="transmembrane region" description="Helical" evidence="1">
    <location>
        <begin position="160"/>
        <end position="181"/>
    </location>
</feature>
<organism evidence="2 3">
    <name type="scientific">Candidatus Fokinia crypta</name>
    <dbReference type="NCBI Taxonomy" id="1920990"/>
    <lineage>
        <taxon>Bacteria</taxon>
        <taxon>Pseudomonadati</taxon>
        <taxon>Pseudomonadota</taxon>
        <taxon>Alphaproteobacteria</taxon>
        <taxon>Rickettsiales</taxon>
        <taxon>Candidatus Midichloriaceae</taxon>
        <taxon>Candidatus Fokinia</taxon>
    </lineage>
</organism>
<dbReference type="EMBL" id="CP110343">
    <property type="protein sequence ID" value="WPX97787.1"/>
    <property type="molecule type" value="Genomic_DNA"/>
</dbReference>
<feature type="transmembrane region" description="Helical" evidence="1">
    <location>
        <begin position="201"/>
        <end position="221"/>
    </location>
</feature>
<keyword evidence="1" id="KW-0472">Membrane</keyword>
<protein>
    <submittedName>
        <fullName evidence="2">ABC transporter permease</fullName>
    </submittedName>
</protein>
<dbReference type="Pfam" id="PF02405">
    <property type="entry name" value="MlaE"/>
    <property type="match status" value="1"/>
</dbReference>